<dbReference type="PROSITE" id="PS50943">
    <property type="entry name" value="HTH_CROC1"/>
    <property type="match status" value="1"/>
</dbReference>
<feature type="compositionally biased region" description="Basic and acidic residues" evidence="1">
    <location>
        <begin position="99"/>
        <end position="116"/>
    </location>
</feature>
<gene>
    <name evidence="3" type="ORF">PUR21_27280</name>
</gene>
<dbReference type="Pfam" id="PF01381">
    <property type="entry name" value="HTH_3"/>
    <property type="match status" value="1"/>
</dbReference>
<comment type="caution">
    <text evidence="3">The sequence shown here is derived from an EMBL/GenBank/DDBJ whole genome shotgun (WGS) entry which is preliminary data.</text>
</comment>
<organism evidence="3 4">
    <name type="scientific">Methylorubrum rhodesianum</name>
    <dbReference type="NCBI Taxonomy" id="29427"/>
    <lineage>
        <taxon>Bacteria</taxon>
        <taxon>Pseudomonadati</taxon>
        <taxon>Pseudomonadota</taxon>
        <taxon>Alphaproteobacteria</taxon>
        <taxon>Hyphomicrobiales</taxon>
        <taxon>Methylobacteriaceae</taxon>
        <taxon>Methylorubrum</taxon>
    </lineage>
</organism>
<dbReference type="Gene3D" id="1.10.260.40">
    <property type="entry name" value="lambda repressor-like DNA-binding domains"/>
    <property type="match status" value="1"/>
</dbReference>
<dbReference type="RefSeq" id="WP_183667538.1">
    <property type="nucleotide sequence ID" value="NZ_JACHOS010000005.1"/>
</dbReference>
<evidence type="ECO:0000256" key="1">
    <source>
        <dbReference type="SAM" id="MobiDB-lite"/>
    </source>
</evidence>
<evidence type="ECO:0000259" key="2">
    <source>
        <dbReference type="PROSITE" id="PS50943"/>
    </source>
</evidence>
<dbReference type="CDD" id="cd00093">
    <property type="entry name" value="HTH_XRE"/>
    <property type="match status" value="1"/>
</dbReference>
<dbReference type="InterPro" id="IPR001387">
    <property type="entry name" value="Cro/C1-type_HTH"/>
</dbReference>
<name>A0ABU9ZIP5_9HYPH</name>
<dbReference type="SMART" id="SM00530">
    <property type="entry name" value="HTH_XRE"/>
    <property type="match status" value="1"/>
</dbReference>
<dbReference type="InterPro" id="IPR010982">
    <property type="entry name" value="Lambda_DNA-bd_dom_sf"/>
</dbReference>
<sequence length="116" mass="12709">MLSATITPAQIRAGRGLLKWTQGVLAHRAAVSVVTLNMIESDQVAPRAKTLDAIRSVLEGEGIRFIGDADEGFGVVMRPRTDAAARPDRPASRQRKRGPQQEKQQEKTSRSMRADT</sequence>
<dbReference type="SUPFAM" id="SSF47413">
    <property type="entry name" value="lambda repressor-like DNA-binding domains"/>
    <property type="match status" value="1"/>
</dbReference>
<proteinExistence type="predicted"/>
<dbReference type="Proteomes" id="UP001404845">
    <property type="component" value="Unassembled WGS sequence"/>
</dbReference>
<feature type="region of interest" description="Disordered" evidence="1">
    <location>
        <begin position="78"/>
        <end position="116"/>
    </location>
</feature>
<evidence type="ECO:0000313" key="3">
    <source>
        <dbReference type="EMBL" id="MEN3231287.1"/>
    </source>
</evidence>
<feature type="compositionally biased region" description="Basic and acidic residues" evidence="1">
    <location>
        <begin position="79"/>
        <end position="91"/>
    </location>
</feature>
<keyword evidence="4" id="KW-1185">Reference proteome</keyword>
<evidence type="ECO:0000313" key="4">
    <source>
        <dbReference type="Proteomes" id="UP001404845"/>
    </source>
</evidence>
<feature type="domain" description="HTH cro/C1-type" evidence="2">
    <location>
        <begin position="11"/>
        <end position="65"/>
    </location>
</feature>
<accession>A0ABU9ZIP5</accession>
<reference evidence="3 4" key="1">
    <citation type="journal article" date="2023" name="PLoS ONE">
        <title>Complete genome assembly of Hawai'i environmental nontuberculous mycobacteria reveals unexpected co-isolation with methylobacteria.</title>
        <authorList>
            <person name="Hendrix J."/>
            <person name="Epperson L.E."/>
            <person name="Tong E.I."/>
            <person name="Chan Y.L."/>
            <person name="Hasan N.A."/>
            <person name="Dawrs S.N."/>
            <person name="Norton G.J."/>
            <person name="Virdi R."/>
            <person name="Crooks J.L."/>
            <person name="Chan E.D."/>
            <person name="Honda J.R."/>
            <person name="Strong M."/>
        </authorList>
    </citation>
    <scope>NUCLEOTIDE SEQUENCE [LARGE SCALE GENOMIC DNA]</scope>
    <source>
        <strain evidence="3 4">NJH_HI01</strain>
    </source>
</reference>
<protein>
    <submittedName>
        <fullName evidence="3">Helix-turn-helix transcriptional regulator</fullName>
    </submittedName>
</protein>
<dbReference type="EMBL" id="JAQYXL010000001">
    <property type="protein sequence ID" value="MEN3231287.1"/>
    <property type="molecule type" value="Genomic_DNA"/>
</dbReference>